<feature type="transmembrane region" description="Helical" evidence="1">
    <location>
        <begin position="95"/>
        <end position="112"/>
    </location>
</feature>
<sequence length="149" mass="15657">MNHPEGNHMLVDLSILGDINWIAVALATVAISLLGGVWFTLFFGKAYARALGKESSPKEKPAPIFIAGPFVCGFVTVVAMAILIQAFQIQSVRDAIIFGGIVGAGLLAATTVNTGINPNIPRPLLYGLVSGSYFLLSGWIVSLILVAMG</sequence>
<dbReference type="InterPro" id="IPR013879">
    <property type="entry name" value="DUF1761"/>
</dbReference>
<keyword evidence="3" id="KW-1185">Reference proteome</keyword>
<comment type="caution">
    <text evidence="2">The sequence shown here is derived from an EMBL/GenBank/DDBJ whole genome shotgun (WGS) entry which is preliminary data.</text>
</comment>
<dbReference type="RefSeq" id="WP_379318938.1">
    <property type="nucleotide sequence ID" value="NZ_JBHTLM010000005.1"/>
</dbReference>
<keyword evidence="1" id="KW-1133">Transmembrane helix</keyword>
<accession>A0ABW3RVM0</accession>
<dbReference type="EMBL" id="JBHTLM010000005">
    <property type="protein sequence ID" value="MFD1176496.1"/>
    <property type="molecule type" value="Genomic_DNA"/>
</dbReference>
<proteinExistence type="predicted"/>
<name>A0ABW3RVM0_9BACL</name>
<gene>
    <name evidence="2" type="ORF">ACFQ3W_09310</name>
</gene>
<keyword evidence="1" id="KW-0472">Membrane</keyword>
<evidence type="ECO:0000256" key="1">
    <source>
        <dbReference type="SAM" id="Phobius"/>
    </source>
</evidence>
<feature type="transmembrane region" description="Helical" evidence="1">
    <location>
        <begin position="64"/>
        <end position="89"/>
    </location>
</feature>
<dbReference type="Pfam" id="PF08570">
    <property type="entry name" value="DUF1761"/>
    <property type="match status" value="1"/>
</dbReference>
<organism evidence="2 3">
    <name type="scientific">Paenibacillus puldeungensis</name>
    <dbReference type="NCBI Taxonomy" id="696536"/>
    <lineage>
        <taxon>Bacteria</taxon>
        <taxon>Bacillati</taxon>
        <taxon>Bacillota</taxon>
        <taxon>Bacilli</taxon>
        <taxon>Bacillales</taxon>
        <taxon>Paenibacillaceae</taxon>
        <taxon>Paenibacillus</taxon>
    </lineage>
</organism>
<evidence type="ECO:0000313" key="3">
    <source>
        <dbReference type="Proteomes" id="UP001597262"/>
    </source>
</evidence>
<reference evidence="3" key="1">
    <citation type="journal article" date="2019" name="Int. J. Syst. Evol. Microbiol.">
        <title>The Global Catalogue of Microorganisms (GCM) 10K type strain sequencing project: providing services to taxonomists for standard genome sequencing and annotation.</title>
        <authorList>
            <consortium name="The Broad Institute Genomics Platform"/>
            <consortium name="The Broad Institute Genome Sequencing Center for Infectious Disease"/>
            <person name="Wu L."/>
            <person name="Ma J."/>
        </authorList>
    </citation>
    <scope>NUCLEOTIDE SEQUENCE [LARGE SCALE GENOMIC DNA]</scope>
    <source>
        <strain evidence="3">CCUG 59189</strain>
    </source>
</reference>
<keyword evidence="1" id="KW-0812">Transmembrane</keyword>
<dbReference type="Proteomes" id="UP001597262">
    <property type="component" value="Unassembled WGS sequence"/>
</dbReference>
<evidence type="ECO:0000313" key="2">
    <source>
        <dbReference type="EMBL" id="MFD1176496.1"/>
    </source>
</evidence>
<protein>
    <submittedName>
        <fullName evidence="2">DUF1761 domain-containing protein</fullName>
    </submittedName>
</protein>
<feature type="transmembrane region" description="Helical" evidence="1">
    <location>
        <begin position="124"/>
        <end position="148"/>
    </location>
</feature>
<feature type="transmembrane region" description="Helical" evidence="1">
    <location>
        <begin position="20"/>
        <end position="43"/>
    </location>
</feature>